<name>A0A7G2EP85_ARATH</name>
<feature type="domain" description="Gamma-glutamylcyclotransferase AIG2-like" evidence="6">
    <location>
        <begin position="11"/>
        <end position="118"/>
    </location>
</feature>
<sequence>MTSSDPQSHNVFVYGSILEPAVAAVILDRTADTVPAVLHGYHRYKLKGLPYPCIVPSVSGKVITGVSDAELNNFDVIEGNDYERVTVEVVRMDNSEKVKVETYVWVNKDDPRMYGEWDFEEWRVVHAVKFVETFRKLLEWNKNPNGKSMEEASLLCDFVCVVMDILLALFLISVGNSHVYRLKGRLHACISPSENGLINGKILTGLTDSQLENLDMIEGSEYVRKTVEVVLTDTSEKKQVETYIWANKDDPNLYGEWDFEEWRRLHMDKFIEASTKFIEWKKNPDGRSREEFEKFVFDDPPTAV</sequence>
<dbReference type="InterPro" id="IPR036568">
    <property type="entry name" value="GGCT-like_sf"/>
</dbReference>
<organism evidence="7 8">
    <name type="scientific">Arabidopsis thaliana</name>
    <name type="common">Mouse-ear cress</name>
    <dbReference type="NCBI Taxonomy" id="3702"/>
    <lineage>
        <taxon>Eukaryota</taxon>
        <taxon>Viridiplantae</taxon>
        <taxon>Streptophyta</taxon>
        <taxon>Embryophyta</taxon>
        <taxon>Tracheophyta</taxon>
        <taxon>Spermatophyta</taxon>
        <taxon>Magnoliopsida</taxon>
        <taxon>eudicotyledons</taxon>
        <taxon>Gunneridae</taxon>
        <taxon>Pentapetalae</taxon>
        <taxon>rosids</taxon>
        <taxon>malvids</taxon>
        <taxon>Brassicales</taxon>
        <taxon>Brassicaceae</taxon>
        <taxon>Camelineae</taxon>
        <taxon>Arabidopsis</taxon>
    </lineage>
</organism>
<comment type="similarity">
    <text evidence="2">Belongs to the gamma-glutamylcyclotransferase family.</text>
</comment>
<evidence type="ECO:0000256" key="1">
    <source>
        <dbReference type="ARBA" id="ARBA00002782"/>
    </source>
</evidence>
<accession>A0A7G2EP85</accession>
<dbReference type="SUPFAM" id="SSF110857">
    <property type="entry name" value="Gamma-glutamyl cyclotransferase-like"/>
    <property type="match status" value="2"/>
</dbReference>
<dbReference type="InterPro" id="IPR013024">
    <property type="entry name" value="GGCT-like"/>
</dbReference>
<reference evidence="7 8" key="1">
    <citation type="submission" date="2020-09" db="EMBL/GenBank/DDBJ databases">
        <authorList>
            <person name="Ashkenazy H."/>
        </authorList>
    </citation>
    <scope>NUCLEOTIDE SEQUENCE [LARGE SCALE GENOMIC DNA]</scope>
    <source>
        <strain evidence="8">cv. Cdm-0</strain>
    </source>
</reference>
<dbReference type="InterPro" id="IPR009288">
    <property type="entry name" value="AIG2-like_dom"/>
</dbReference>
<evidence type="ECO:0000256" key="3">
    <source>
        <dbReference type="ARBA" id="ARBA00022679"/>
    </source>
</evidence>
<dbReference type="PANTHER" id="PTHR31544">
    <property type="entry name" value="AIG2-LIKE PROTEIN D"/>
    <property type="match status" value="1"/>
</dbReference>
<dbReference type="Gene3D" id="6.10.250.210">
    <property type="match status" value="2"/>
</dbReference>
<feature type="domain" description="Gamma-glutamylcyclotransferase AIG2-like" evidence="6">
    <location>
        <begin position="178"/>
        <end position="258"/>
    </location>
</feature>
<keyword evidence="4" id="KW-0012">Acyltransferase</keyword>
<dbReference type="CDD" id="cd06661">
    <property type="entry name" value="GGCT_like"/>
    <property type="match status" value="2"/>
</dbReference>
<protein>
    <recommendedName>
        <fullName evidence="5">Putative gamma-glutamylcyclotransferase</fullName>
    </recommendedName>
</protein>
<dbReference type="Pfam" id="PF06094">
    <property type="entry name" value="GGACT"/>
    <property type="match status" value="2"/>
</dbReference>
<evidence type="ECO:0000259" key="6">
    <source>
        <dbReference type="Pfam" id="PF06094"/>
    </source>
</evidence>
<dbReference type="PANTHER" id="PTHR31544:SF5">
    <property type="entry name" value="PROTEIN AIG2 C"/>
    <property type="match status" value="1"/>
</dbReference>
<dbReference type="GO" id="GO:0016746">
    <property type="term" value="F:acyltransferase activity"/>
    <property type="evidence" value="ECO:0007669"/>
    <property type="project" value="UniProtKB-KW"/>
</dbReference>
<evidence type="ECO:0000256" key="5">
    <source>
        <dbReference type="ARBA" id="ARBA00030602"/>
    </source>
</evidence>
<gene>
    <name evidence="7" type="ORF">AT9943_LOCUS12346</name>
</gene>
<dbReference type="Gene3D" id="3.10.490.10">
    <property type="entry name" value="Gamma-glutamyl cyclotransferase-like"/>
    <property type="match status" value="2"/>
</dbReference>
<proteinExistence type="inferred from homology"/>
<comment type="function">
    <text evidence="1">Putative gamma-glutamylcyclotransferase.</text>
</comment>
<dbReference type="AlphaFoldDB" id="A0A7G2EP85"/>
<keyword evidence="3" id="KW-0808">Transferase</keyword>
<evidence type="ECO:0000313" key="8">
    <source>
        <dbReference type="Proteomes" id="UP000516314"/>
    </source>
</evidence>
<dbReference type="FunFam" id="3.10.490.10:FF:000022">
    <property type="entry name" value="Protein AIG2 B"/>
    <property type="match status" value="1"/>
</dbReference>
<dbReference type="EMBL" id="LR881468">
    <property type="protein sequence ID" value="CAD5324453.1"/>
    <property type="molecule type" value="Genomic_DNA"/>
</dbReference>
<evidence type="ECO:0000256" key="2">
    <source>
        <dbReference type="ARBA" id="ARBA00008861"/>
    </source>
</evidence>
<dbReference type="InterPro" id="IPR045038">
    <property type="entry name" value="AIG2-like"/>
</dbReference>
<evidence type="ECO:0000313" key="7">
    <source>
        <dbReference type="EMBL" id="CAD5324453.1"/>
    </source>
</evidence>
<dbReference type="Proteomes" id="UP000516314">
    <property type="component" value="Chromosome 3"/>
</dbReference>
<evidence type="ECO:0000256" key="4">
    <source>
        <dbReference type="ARBA" id="ARBA00023315"/>
    </source>
</evidence>